<keyword evidence="7" id="KW-0173">Coenzyme A biosynthesis</keyword>
<gene>
    <name evidence="13" type="ORF">B7P43_G05770</name>
</gene>
<dbReference type="GO" id="GO:0005829">
    <property type="term" value="C:cytosol"/>
    <property type="evidence" value="ECO:0007669"/>
    <property type="project" value="TreeGrafter"/>
</dbReference>
<evidence type="ECO:0000256" key="11">
    <source>
        <dbReference type="ARBA" id="ARBA00046055"/>
    </source>
</evidence>
<evidence type="ECO:0000256" key="10">
    <source>
        <dbReference type="ARBA" id="ARBA00032948"/>
    </source>
</evidence>
<dbReference type="PANTHER" id="PTHR12280">
    <property type="entry name" value="PANTOTHENATE KINASE"/>
    <property type="match status" value="1"/>
</dbReference>
<dbReference type="GO" id="GO:0004594">
    <property type="term" value="F:pantothenate kinase activity"/>
    <property type="evidence" value="ECO:0007669"/>
    <property type="project" value="TreeGrafter"/>
</dbReference>
<dbReference type="Pfam" id="PF01937">
    <property type="entry name" value="ARMT1-like_dom"/>
    <property type="match status" value="1"/>
</dbReference>
<comment type="cofactor">
    <cofactor evidence="1">
        <name>Ni(2+)</name>
        <dbReference type="ChEBI" id="CHEBI:49786"/>
    </cofactor>
</comment>
<keyword evidence="8" id="KW-0944">Nitration</keyword>
<dbReference type="InterPro" id="IPR036075">
    <property type="entry name" value="ARMT-1-like_metal-bd_sf"/>
</dbReference>
<dbReference type="Gene3D" id="3.40.50.10880">
    <property type="entry name" value="Uncharacterised protein PF01937, DUF89, domain 3"/>
    <property type="match status" value="1"/>
</dbReference>
<name>A0A2J7RHI3_9NEOP</name>
<keyword evidence="5" id="KW-0547">Nucleotide-binding</keyword>
<dbReference type="Proteomes" id="UP000235965">
    <property type="component" value="Unassembled WGS sequence"/>
</dbReference>
<keyword evidence="4" id="KW-0533">Nickel</keyword>
<accession>A0A2J7RHI3</accession>
<dbReference type="PANTHER" id="PTHR12280:SF20">
    <property type="entry name" value="4'-PHOSPHOPANTETHEINE PHOSPHATASE"/>
    <property type="match status" value="1"/>
</dbReference>
<comment type="function">
    <text evidence="11">Phosphatase which shows a preference for 4'-phosphopantetheine and its oxidatively damaged forms (sulfonate or S-sulfonate), providing strong indirect evidence that the phosphatase activity pre-empts damage in the coenzyme A (CoA) pathway. Hydrolyzing excess 4'-phosphopantetheine could constitute a directed overflow mechanism to prevent its oxidation to the S-sulfonate, sulfonate, or other forms. Hydrolyzing 4'-phosphopantetheine sulfonate or S-sulfonate would forestall their conversion to inactive forms of CoA and acyl carrier protein. May play a role in the physiological regulation of CoA intracellular levels.</text>
</comment>
<dbReference type="GO" id="GO:0005634">
    <property type="term" value="C:nucleus"/>
    <property type="evidence" value="ECO:0007669"/>
    <property type="project" value="TreeGrafter"/>
</dbReference>
<reference evidence="13 14" key="1">
    <citation type="submission" date="2017-12" db="EMBL/GenBank/DDBJ databases">
        <title>Hemimetabolous genomes reveal molecular basis of termite eusociality.</title>
        <authorList>
            <person name="Harrison M.C."/>
            <person name="Jongepier E."/>
            <person name="Robertson H.M."/>
            <person name="Arning N."/>
            <person name="Bitard-Feildel T."/>
            <person name="Chao H."/>
            <person name="Childers C.P."/>
            <person name="Dinh H."/>
            <person name="Doddapaneni H."/>
            <person name="Dugan S."/>
            <person name="Gowin J."/>
            <person name="Greiner C."/>
            <person name="Han Y."/>
            <person name="Hu H."/>
            <person name="Hughes D.S.T."/>
            <person name="Huylmans A.-K."/>
            <person name="Kemena C."/>
            <person name="Kremer L.P.M."/>
            <person name="Lee S.L."/>
            <person name="Lopez-Ezquerra A."/>
            <person name="Mallet L."/>
            <person name="Monroy-Kuhn J.M."/>
            <person name="Moser A."/>
            <person name="Murali S.C."/>
            <person name="Muzny D.M."/>
            <person name="Otani S."/>
            <person name="Piulachs M.-D."/>
            <person name="Poelchau M."/>
            <person name="Qu J."/>
            <person name="Schaub F."/>
            <person name="Wada-Katsumata A."/>
            <person name="Worley K.C."/>
            <person name="Xie Q."/>
            <person name="Ylla G."/>
            <person name="Poulsen M."/>
            <person name="Gibbs R.A."/>
            <person name="Schal C."/>
            <person name="Richards S."/>
            <person name="Belles X."/>
            <person name="Korb J."/>
            <person name="Bornberg-Bauer E."/>
        </authorList>
    </citation>
    <scope>NUCLEOTIDE SEQUENCE [LARGE SCALE GENOMIC DNA]</scope>
    <source>
        <tissue evidence="13">Whole body</tissue>
    </source>
</reference>
<evidence type="ECO:0000259" key="12">
    <source>
        <dbReference type="Pfam" id="PF01937"/>
    </source>
</evidence>
<evidence type="ECO:0000256" key="4">
    <source>
        <dbReference type="ARBA" id="ARBA00022596"/>
    </source>
</evidence>
<dbReference type="OrthoDB" id="498611at2759"/>
<evidence type="ECO:0000256" key="2">
    <source>
        <dbReference type="ARBA" id="ARBA00011388"/>
    </source>
</evidence>
<dbReference type="SUPFAM" id="SSF111321">
    <property type="entry name" value="AF1104-like"/>
    <property type="match status" value="1"/>
</dbReference>
<comment type="catalytic activity">
    <reaction evidence="9">
        <text>(R)-4'-phospho-S-sulfopantetheine + H2O = (R)-S-sulfopantetheine + phosphate</text>
        <dbReference type="Rhea" id="RHEA:68340"/>
        <dbReference type="ChEBI" id="CHEBI:15377"/>
        <dbReference type="ChEBI" id="CHEBI:43474"/>
        <dbReference type="ChEBI" id="CHEBI:177302"/>
        <dbReference type="ChEBI" id="CHEBI:177303"/>
    </reaction>
    <physiologicalReaction direction="left-to-right" evidence="9">
        <dbReference type="Rhea" id="RHEA:68341"/>
    </physiologicalReaction>
</comment>
<dbReference type="InterPro" id="IPR002791">
    <property type="entry name" value="ARMT1-like_metal-bd"/>
</dbReference>
<evidence type="ECO:0000256" key="9">
    <source>
        <dbReference type="ARBA" id="ARBA00029347"/>
    </source>
</evidence>
<dbReference type="GO" id="GO:0015937">
    <property type="term" value="P:coenzyme A biosynthetic process"/>
    <property type="evidence" value="ECO:0007669"/>
    <property type="project" value="UniProtKB-KW"/>
</dbReference>
<dbReference type="STRING" id="105785.A0A2J7RHI3"/>
<evidence type="ECO:0000256" key="5">
    <source>
        <dbReference type="ARBA" id="ARBA00022741"/>
    </source>
</evidence>
<proteinExistence type="predicted"/>
<dbReference type="GO" id="GO:0005524">
    <property type="term" value="F:ATP binding"/>
    <property type="evidence" value="ECO:0007669"/>
    <property type="project" value="UniProtKB-KW"/>
</dbReference>
<keyword evidence="6" id="KW-0067">ATP-binding</keyword>
<sequence>MKEFDFPDPYLLQKQMENEKALGLLGKRLEYLDNLEWFPRQEMLITSILAGNMFDWGAREVADLMENTDFGFHEARSKIQARPWLVDGLDKWIDRLKGPPHKCAAIFVDNSGIDIVLGILPFARELLERGTKVILCANSAPALNDVTHSELVMLLKQAAAVCGVIRSALNAGTLIPMETAQAGPCLDLSRLNLDLANAMSSQGVDLIVLEGMGRALHTNLEALFTCECLKIAVIKNRWLATRLGGDMFSVLCKYECPNEVKEDRKQQGLNAVK</sequence>
<comment type="subunit">
    <text evidence="2">Homodimer. Interacts with PKM.</text>
</comment>
<evidence type="ECO:0000313" key="13">
    <source>
        <dbReference type="EMBL" id="PNF40290.1"/>
    </source>
</evidence>
<dbReference type="EMBL" id="NEVH01003741">
    <property type="protein sequence ID" value="PNF40290.1"/>
    <property type="molecule type" value="Genomic_DNA"/>
</dbReference>
<feature type="domain" description="Damage-control phosphatase ARMT1-like metal-binding" evidence="12">
    <location>
        <begin position="2"/>
        <end position="246"/>
    </location>
</feature>
<evidence type="ECO:0000256" key="6">
    <source>
        <dbReference type="ARBA" id="ARBA00022840"/>
    </source>
</evidence>
<evidence type="ECO:0000256" key="1">
    <source>
        <dbReference type="ARBA" id="ARBA00001967"/>
    </source>
</evidence>
<organism evidence="13 14">
    <name type="scientific">Cryptotermes secundus</name>
    <dbReference type="NCBI Taxonomy" id="105785"/>
    <lineage>
        <taxon>Eukaryota</taxon>
        <taxon>Metazoa</taxon>
        <taxon>Ecdysozoa</taxon>
        <taxon>Arthropoda</taxon>
        <taxon>Hexapoda</taxon>
        <taxon>Insecta</taxon>
        <taxon>Pterygota</taxon>
        <taxon>Neoptera</taxon>
        <taxon>Polyneoptera</taxon>
        <taxon>Dictyoptera</taxon>
        <taxon>Blattodea</taxon>
        <taxon>Blattoidea</taxon>
        <taxon>Termitoidae</taxon>
        <taxon>Kalotermitidae</taxon>
        <taxon>Cryptotermitinae</taxon>
        <taxon>Cryptotermes</taxon>
    </lineage>
</organism>
<evidence type="ECO:0000313" key="14">
    <source>
        <dbReference type="Proteomes" id="UP000235965"/>
    </source>
</evidence>
<dbReference type="FunFam" id="3.40.50.10880:FF:000001">
    <property type="entry name" value="Pantothenate kinase 4"/>
    <property type="match status" value="1"/>
</dbReference>
<keyword evidence="14" id="KW-1185">Reference proteome</keyword>
<dbReference type="AlphaFoldDB" id="A0A2J7RHI3"/>
<comment type="caution">
    <text evidence="13">The sequence shown here is derived from an EMBL/GenBank/DDBJ whole genome shotgun (WGS) entry which is preliminary data.</text>
</comment>
<dbReference type="InParanoid" id="A0A2J7RHI3"/>
<dbReference type="FunCoup" id="A0A2J7RHI3">
    <property type="interactions" value="581"/>
</dbReference>
<protein>
    <recommendedName>
        <fullName evidence="3">4'-phosphopantetheine phosphatase</fullName>
    </recommendedName>
    <alternativeName>
        <fullName evidence="10">Inactive pantothenic acid kinase 4</fullName>
    </alternativeName>
</protein>
<evidence type="ECO:0000256" key="8">
    <source>
        <dbReference type="ARBA" id="ARBA00023074"/>
    </source>
</evidence>
<dbReference type="InterPro" id="IPR004567">
    <property type="entry name" value="Type_II_PanK"/>
</dbReference>
<evidence type="ECO:0000256" key="3">
    <source>
        <dbReference type="ARBA" id="ARBA00019490"/>
    </source>
</evidence>
<evidence type="ECO:0000256" key="7">
    <source>
        <dbReference type="ARBA" id="ARBA00022993"/>
    </source>
</evidence>